<dbReference type="SUPFAM" id="SSF46785">
    <property type="entry name" value="Winged helix' DNA-binding domain"/>
    <property type="match status" value="1"/>
</dbReference>
<comment type="similarity">
    <text evidence="1">Belongs to the LysR transcriptional regulatory family.</text>
</comment>
<keyword evidence="3" id="KW-0238">DNA-binding</keyword>
<dbReference type="PRINTS" id="PR00039">
    <property type="entry name" value="HTHLYSR"/>
</dbReference>
<dbReference type="FunFam" id="1.10.10.10:FF:000001">
    <property type="entry name" value="LysR family transcriptional regulator"/>
    <property type="match status" value="1"/>
</dbReference>
<evidence type="ECO:0000256" key="3">
    <source>
        <dbReference type="ARBA" id="ARBA00023125"/>
    </source>
</evidence>
<evidence type="ECO:0000256" key="1">
    <source>
        <dbReference type="ARBA" id="ARBA00009437"/>
    </source>
</evidence>
<keyword evidence="7" id="KW-1185">Reference proteome</keyword>
<reference evidence="6 7" key="1">
    <citation type="submission" date="2018-07" db="EMBL/GenBank/DDBJ databases">
        <title>Motiliproteus coralliicola sp. nov., a bacterium isolated from Coral.</title>
        <authorList>
            <person name="Wang G."/>
        </authorList>
    </citation>
    <scope>NUCLEOTIDE SEQUENCE [LARGE SCALE GENOMIC DNA]</scope>
    <source>
        <strain evidence="6 7">C34</strain>
    </source>
</reference>
<dbReference type="Proteomes" id="UP000253769">
    <property type="component" value="Unassembled WGS sequence"/>
</dbReference>
<dbReference type="Pfam" id="PF03466">
    <property type="entry name" value="LysR_substrate"/>
    <property type="match status" value="1"/>
</dbReference>
<sequence length="297" mass="33847">MQRAMPPLRALVAFESAVRNGSFKQAAAELHITPGAVSQQVQKLENWLGYPLFMRRVRKLTVTDRGLDYYGRIAPALEQISNSSEACRYGATNRVCLSMTQTLASKWLGPRLEHFVSQHPEIEVHINASNSPVQFQTDAVDLAVRHFDGEDPQLDVTLVFDDEVCLFCSPEYQQTKQLIDVDQLQQATLIVNSLQPFWDRWLNAFSTITAEQRQQIATLHFDQALLAIDAAKRHQGVVLGSELMIQEELKRGELIEPFKQRLPLDKSYYLIHPKRQPLTRASTTLKTWLLNQFSVSE</sequence>
<dbReference type="SUPFAM" id="SSF53850">
    <property type="entry name" value="Periplasmic binding protein-like II"/>
    <property type="match status" value="1"/>
</dbReference>
<keyword evidence="4" id="KW-0804">Transcription</keyword>
<dbReference type="Gene3D" id="3.40.190.10">
    <property type="entry name" value="Periplasmic binding protein-like II"/>
    <property type="match status" value="2"/>
</dbReference>
<dbReference type="InterPro" id="IPR000847">
    <property type="entry name" value="LysR_HTH_N"/>
</dbReference>
<dbReference type="GO" id="GO:0003700">
    <property type="term" value="F:DNA-binding transcription factor activity"/>
    <property type="evidence" value="ECO:0007669"/>
    <property type="project" value="InterPro"/>
</dbReference>
<dbReference type="InterPro" id="IPR058163">
    <property type="entry name" value="LysR-type_TF_proteobact-type"/>
</dbReference>
<gene>
    <name evidence="6" type="ORF">DV711_13270</name>
</gene>
<evidence type="ECO:0000256" key="2">
    <source>
        <dbReference type="ARBA" id="ARBA00023015"/>
    </source>
</evidence>
<evidence type="ECO:0000256" key="4">
    <source>
        <dbReference type="ARBA" id="ARBA00023163"/>
    </source>
</evidence>
<protein>
    <submittedName>
        <fullName evidence="6">LysR family transcriptional regulator</fullName>
    </submittedName>
</protein>
<feature type="domain" description="HTH lysR-type" evidence="5">
    <location>
        <begin position="6"/>
        <end position="63"/>
    </location>
</feature>
<dbReference type="OrthoDB" id="6787458at2"/>
<dbReference type="GO" id="GO:0043565">
    <property type="term" value="F:sequence-specific DNA binding"/>
    <property type="evidence" value="ECO:0007669"/>
    <property type="project" value="TreeGrafter"/>
</dbReference>
<dbReference type="PANTHER" id="PTHR30537">
    <property type="entry name" value="HTH-TYPE TRANSCRIPTIONAL REGULATOR"/>
    <property type="match status" value="1"/>
</dbReference>
<organism evidence="6 7">
    <name type="scientific">Motiliproteus coralliicola</name>
    <dbReference type="NCBI Taxonomy" id="2283196"/>
    <lineage>
        <taxon>Bacteria</taxon>
        <taxon>Pseudomonadati</taxon>
        <taxon>Pseudomonadota</taxon>
        <taxon>Gammaproteobacteria</taxon>
        <taxon>Oceanospirillales</taxon>
        <taxon>Oceanospirillaceae</taxon>
        <taxon>Motiliproteus</taxon>
    </lineage>
</organism>
<evidence type="ECO:0000313" key="7">
    <source>
        <dbReference type="Proteomes" id="UP000253769"/>
    </source>
</evidence>
<keyword evidence="2" id="KW-0805">Transcription regulation</keyword>
<evidence type="ECO:0000259" key="5">
    <source>
        <dbReference type="PROSITE" id="PS50931"/>
    </source>
</evidence>
<accession>A0A369WGU4</accession>
<name>A0A369WGU4_9GAMM</name>
<dbReference type="Pfam" id="PF00126">
    <property type="entry name" value="HTH_1"/>
    <property type="match status" value="1"/>
</dbReference>
<dbReference type="InterPro" id="IPR036388">
    <property type="entry name" value="WH-like_DNA-bd_sf"/>
</dbReference>
<dbReference type="PANTHER" id="PTHR30537:SF74">
    <property type="entry name" value="HTH-TYPE TRANSCRIPTIONAL REGULATOR TRPI"/>
    <property type="match status" value="1"/>
</dbReference>
<dbReference type="AlphaFoldDB" id="A0A369WGU4"/>
<dbReference type="Gene3D" id="1.10.10.10">
    <property type="entry name" value="Winged helix-like DNA-binding domain superfamily/Winged helix DNA-binding domain"/>
    <property type="match status" value="1"/>
</dbReference>
<dbReference type="GO" id="GO:0006351">
    <property type="term" value="P:DNA-templated transcription"/>
    <property type="evidence" value="ECO:0007669"/>
    <property type="project" value="TreeGrafter"/>
</dbReference>
<proteinExistence type="inferred from homology"/>
<dbReference type="InterPro" id="IPR005119">
    <property type="entry name" value="LysR_subst-bd"/>
</dbReference>
<dbReference type="EMBL" id="QQOH01000003">
    <property type="protein sequence ID" value="RDE19836.1"/>
    <property type="molecule type" value="Genomic_DNA"/>
</dbReference>
<dbReference type="InterPro" id="IPR036390">
    <property type="entry name" value="WH_DNA-bd_sf"/>
</dbReference>
<evidence type="ECO:0000313" key="6">
    <source>
        <dbReference type="EMBL" id="RDE19836.1"/>
    </source>
</evidence>
<dbReference type="CDD" id="cd08432">
    <property type="entry name" value="PBP2_GcdR_TrpI_HvrB_AmpR_like"/>
    <property type="match status" value="1"/>
</dbReference>
<dbReference type="RefSeq" id="WP_114696182.1">
    <property type="nucleotide sequence ID" value="NZ_QQOH01000003.1"/>
</dbReference>
<comment type="caution">
    <text evidence="6">The sequence shown here is derived from an EMBL/GenBank/DDBJ whole genome shotgun (WGS) entry which is preliminary data.</text>
</comment>
<dbReference type="PROSITE" id="PS50931">
    <property type="entry name" value="HTH_LYSR"/>
    <property type="match status" value="1"/>
</dbReference>